<name>A0A1E3W085_9HYPH</name>
<accession>A0A1E3W085</accession>
<protein>
    <submittedName>
        <fullName evidence="1">Uncharacterized protein</fullName>
    </submittedName>
</protein>
<dbReference type="EMBL" id="LPWG01000012">
    <property type="protein sequence ID" value="ODR98921.1"/>
    <property type="molecule type" value="Genomic_DNA"/>
</dbReference>
<proteinExistence type="predicted"/>
<evidence type="ECO:0000313" key="2">
    <source>
        <dbReference type="Proteomes" id="UP000094501"/>
    </source>
</evidence>
<dbReference type="RefSeq" id="WP_069437642.1">
    <property type="nucleotide sequence ID" value="NZ_LPWG01000012.1"/>
</dbReference>
<organism evidence="1 2">
    <name type="scientific">Methyloceanibacter methanicus</name>
    <dbReference type="NCBI Taxonomy" id="1774968"/>
    <lineage>
        <taxon>Bacteria</taxon>
        <taxon>Pseudomonadati</taxon>
        <taxon>Pseudomonadota</taxon>
        <taxon>Alphaproteobacteria</taxon>
        <taxon>Hyphomicrobiales</taxon>
        <taxon>Hyphomicrobiaceae</taxon>
        <taxon>Methyloceanibacter</taxon>
    </lineage>
</organism>
<comment type="caution">
    <text evidence="1">The sequence shown here is derived from an EMBL/GenBank/DDBJ whole genome shotgun (WGS) entry which is preliminary data.</text>
</comment>
<dbReference type="AlphaFoldDB" id="A0A1E3W085"/>
<keyword evidence="2" id="KW-1185">Reference proteome</keyword>
<dbReference type="Proteomes" id="UP000094501">
    <property type="component" value="Unassembled WGS sequence"/>
</dbReference>
<dbReference type="STRING" id="1774968.AUC68_07050"/>
<sequence>MTNMHERAIITAVRDVPVPLGVMGSKFKGFTTGLPSREHLCALAAGAETFKGSKPIALPWGMAK</sequence>
<evidence type="ECO:0000313" key="1">
    <source>
        <dbReference type="EMBL" id="ODR98921.1"/>
    </source>
</evidence>
<reference evidence="1 2" key="1">
    <citation type="journal article" date="2016" name="Environ. Microbiol.">
        <title>New Methyloceanibacter diversity from North Sea sediments includes methanotroph containing solely the soluble methane monooxygenase.</title>
        <authorList>
            <person name="Vekeman B."/>
            <person name="Kerckhof F.M."/>
            <person name="Cremers G."/>
            <person name="de Vos P."/>
            <person name="Vandamme P."/>
            <person name="Boon N."/>
            <person name="Op den Camp H.J."/>
            <person name="Heylen K."/>
        </authorList>
    </citation>
    <scope>NUCLEOTIDE SEQUENCE [LARGE SCALE GENOMIC DNA]</scope>
    <source>
        <strain evidence="1 2">R-67174</strain>
    </source>
</reference>
<gene>
    <name evidence="1" type="ORF">AUC68_07050</name>
</gene>